<keyword evidence="2" id="KW-1185">Reference proteome</keyword>
<dbReference type="OrthoDB" id="669299at2"/>
<organism evidence="1 2">
    <name type="scientific">Ohtaekwangia koreensis</name>
    <dbReference type="NCBI Taxonomy" id="688867"/>
    <lineage>
        <taxon>Bacteria</taxon>
        <taxon>Pseudomonadati</taxon>
        <taxon>Bacteroidota</taxon>
        <taxon>Cytophagia</taxon>
        <taxon>Cytophagales</taxon>
        <taxon>Fulvivirgaceae</taxon>
        <taxon>Ohtaekwangia</taxon>
    </lineage>
</organism>
<dbReference type="AlphaFoldDB" id="A0A1T5JL57"/>
<dbReference type="EMBL" id="FUZU01000001">
    <property type="protein sequence ID" value="SKC52106.1"/>
    <property type="molecule type" value="Genomic_DNA"/>
</dbReference>
<accession>A0A1T5JL57</accession>
<sequence length="128" mass="14624">MNNHQVYITDEAGMASVFPRLKETLARSPLTAITVLYHSRENFAFHKEFNFLERHFPTRLYISYERLATAPTYILNREAIEAVINANTIPAIVFIISGSTAFTEESKATIEFLHTGPIIIQEQQFTCL</sequence>
<dbReference type="RefSeq" id="WP_079685766.1">
    <property type="nucleotide sequence ID" value="NZ_FUZU01000001.1"/>
</dbReference>
<protein>
    <submittedName>
        <fullName evidence="1">Uncharacterized protein</fullName>
    </submittedName>
</protein>
<reference evidence="1 2" key="1">
    <citation type="submission" date="2017-02" db="EMBL/GenBank/DDBJ databases">
        <authorList>
            <person name="Peterson S.W."/>
        </authorList>
    </citation>
    <scope>NUCLEOTIDE SEQUENCE [LARGE SCALE GENOMIC DNA]</scope>
    <source>
        <strain evidence="1 2">DSM 25262</strain>
    </source>
</reference>
<evidence type="ECO:0000313" key="2">
    <source>
        <dbReference type="Proteomes" id="UP000190961"/>
    </source>
</evidence>
<dbReference type="Proteomes" id="UP000190961">
    <property type="component" value="Unassembled WGS sequence"/>
</dbReference>
<dbReference type="STRING" id="688867.SAMN05660236_1212"/>
<gene>
    <name evidence="1" type="ORF">SAMN05660236_1212</name>
</gene>
<evidence type="ECO:0000313" key="1">
    <source>
        <dbReference type="EMBL" id="SKC52106.1"/>
    </source>
</evidence>
<name>A0A1T5JL57_9BACT</name>
<proteinExistence type="predicted"/>